<gene>
    <name evidence="2" type="ordered locus">RC1_1617</name>
</gene>
<feature type="region of interest" description="Disordered" evidence="1">
    <location>
        <begin position="1"/>
        <end position="25"/>
    </location>
</feature>
<proteinExistence type="predicted"/>
<reference evidence="2 3" key="1">
    <citation type="journal article" date="2010" name="BMC Genomics">
        <title>Metabolic flexibility revealed in the genome of the cyst-forming alpha-1 proteobacterium Rhodospirillum centenum.</title>
        <authorList>
            <person name="Lu Y.K."/>
            <person name="Marden J."/>
            <person name="Han M."/>
            <person name="Swingley W.D."/>
            <person name="Mastrian S.D."/>
            <person name="Chowdhury S.R."/>
            <person name="Hao J."/>
            <person name="Helmy T."/>
            <person name="Kim S."/>
            <person name="Kurdoglu A.A."/>
            <person name="Matthies H.J."/>
            <person name="Rollo D."/>
            <person name="Stothard P."/>
            <person name="Blankenship R.E."/>
            <person name="Bauer C.E."/>
            <person name="Touchman J.W."/>
        </authorList>
    </citation>
    <scope>NUCLEOTIDE SEQUENCE [LARGE SCALE GENOMIC DNA]</scope>
    <source>
        <strain evidence="3">ATCC 51521 / SW</strain>
    </source>
</reference>
<dbReference type="HOGENOM" id="CLU_2702367_0_0_5"/>
<dbReference type="KEGG" id="rce:RC1_1617"/>
<name>B6INC1_RHOCS</name>
<sequence>MGAARRGPLPGGAWVMDDAGPKGAGGLRRRIVRVIQERGTATQRRESAMDRPSSSARPTRAAPGRQAVCARIG</sequence>
<accession>B6INC1</accession>
<keyword evidence="3" id="KW-1185">Reference proteome</keyword>
<protein>
    <submittedName>
        <fullName evidence="2">Uncharacterized protein</fullName>
    </submittedName>
</protein>
<dbReference type="AlphaFoldDB" id="B6INC1"/>
<organism evidence="2 3">
    <name type="scientific">Rhodospirillum centenum (strain ATCC 51521 / SW)</name>
    <dbReference type="NCBI Taxonomy" id="414684"/>
    <lineage>
        <taxon>Bacteria</taxon>
        <taxon>Pseudomonadati</taxon>
        <taxon>Pseudomonadota</taxon>
        <taxon>Alphaproteobacteria</taxon>
        <taxon>Rhodospirillales</taxon>
        <taxon>Rhodospirillaceae</taxon>
        <taxon>Rhodospirillum</taxon>
    </lineage>
</organism>
<dbReference type="EMBL" id="CP000613">
    <property type="protein sequence ID" value="ACI99018.1"/>
    <property type="molecule type" value="Genomic_DNA"/>
</dbReference>
<dbReference type="Proteomes" id="UP000001591">
    <property type="component" value="Chromosome"/>
</dbReference>
<evidence type="ECO:0000256" key="1">
    <source>
        <dbReference type="SAM" id="MobiDB-lite"/>
    </source>
</evidence>
<evidence type="ECO:0000313" key="3">
    <source>
        <dbReference type="Proteomes" id="UP000001591"/>
    </source>
</evidence>
<feature type="region of interest" description="Disordered" evidence="1">
    <location>
        <begin position="37"/>
        <end position="73"/>
    </location>
</feature>
<feature type="compositionally biased region" description="Low complexity" evidence="1">
    <location>
        <begin position="1"/>
        <end position="13"/>
    </location>
</feature>
<evidence type="ECO:0000313" key="2">
    <source>
        <dbReference type="EMBL" id="ACI99018.1"/>
    </source>
</evidence>